<dbReference type="OrthoDB" id="5570013at2759"/>
<dbReference type="AlphaFoldDB" id="A0A9P6G2T3"/>
<gene>
    <name evidence="1" type="ORF">BGW38_003102</name>
</gene>
<sequence>MFSSLVNLIHQPSLAIRVSNDDTTFNPAEFPNLVIRTQRKVQGKVRIIHGTDDSSGFAMISTRIWVHRESEKNDITVTPKFENKTLTFIIEGPSRISSFNIYHETTIQIPHSTEFMGNLKLEAPNTSLSGEDLDRLTWASVKSDFSNSAIAIQTLRADIIELRTSNANIAGAFEAGHIELITSNASIFAKIKILEARDGRQSTVTTKTSNAQINLHVDAASASQGIRMDTTTKNGKVIIGALLGPSVKSSYASMSTTNARIEFNMDASQSGQPLDVNAKTSNSTIIASIMPPKNQFFKGSAFTTNASIAFNLTEDYFGQIDIDTSNANAIIEGSEIVLDIDKKASKHGRRGFGPGQVVLGTSNSSSTLRFYPVGENLPITSNAPVETW</sequence>
<comment type="caution">
    <text evidence="1">The sequence shown here is derived from an EMBL/GenBank/DDBJ whole genome shotgun (WGS) entry which is preliminary data.</text>
</comment>
<dbReference type="Proteomes" id="UP000780801">
    <property type="component" value="Unassembled WGS sequence"/>
</dbReference>
<keyword evidence="2" id="KW-1185">Reference proteome</keyword>
<accession>A0A9P6G2T3</accession>
<protein>
    <submittedName>
        <fullName evidence="1">Uncharacterized protein</fullName>
    </submittedName>
</protein>
<evidence type="ECO:0000313" key="1">
    <source>
        <dbReference type="EMBL" id="KAF9585276.1"/>
    </source>
</evidence>
<evidence type="ECO:0000313" key="2">
    <source>
        <dbReference type="Proteomes" id="UP000780801"/>
    </source>
</evidence>
<reference evidence="1" key="1">
    <citation type="journal article" date="2020" name="Fungal Divers.">
        <title>Resolving the Mortierellaceae phylogeny through synthesis of multi-gene phylogenetics and phylogenomics.</title>
        <authorList>
            <person name="Vandepol N."/>
            <person name="Liber J."/>
            <person name="Desiro A."/>
            <person name="Na H."/>
            <person name="Kennedy M."/>
            <person name="Barry K."/>
            <person name="Grigoriev I.V."/>
            <person name="Miller A.N."/>
            <person name="O'Donnell K."/>
            <person name="Stajich J.E."/>
            <person name="Bonito G."/>
        </authorList>
    </citation>
    <scope>NUCLEOTIDE SEQUENCE</scope>
    <source>
        <strain evidence="1">KOD1015</strain>
    </source>
</reference>
<dbReference type="EMBL" id="JAABOA010000215">
    <property type="protein sequence ID" value="KAF9585276.1"/>
    <property type="molecule type" value="Genomic_DNA"/>
</dbReference>
<proteinExistence type="predicted"/>
<organism evidence="1 2">
    <name type="scientific">Lunasporangiospora selenospora</name>
    <dbReference type="NCBI Taxonomy" id="979761"/>
    <lineage>
        <taxon>Eukaryota</taxon>
        <taxon>Fungi</taxon>
        <taxon>Fungi incertae sedis</taxon>
        <taxon>Mucoromycota</taxon>
        <taxon>Mortierellomycotina</taxon>
        <taxon>Mortierellomycetes</taxon>
        <taxon>Mortierellales</taxon>
        <taxon>Mortierellaceae</taxon>
        <taxon>Lunasporangiospora</taxon>
    </lineage>
</organism>
<name>A0A9P6G2T3_9FUNG</name>